<keyword evidence="3" id="KW-1185">Reference proteome</keyword>
<dbReference type="GO" id="GO:0050808">
    <property type="term" value="P:synapse organization"/>
    <property type="evidence" value="ECO:0007669"/>
    <property type="project" value="TreeGrafter"/>
</dbReference>
<dbReference type="PROSITE" id="PS50835">
    <property type="entry name" value="IG_LIKE"/>
    <property type="match status" value="1"/>
</dbReference>
<evidence type="ECO:0000313" key="3">
    <source>
        <dbReference type="Proteomes" id="UP001381693"/>
    </source>
</evidence>
<reference evidence="2 3" key="1">
    <citation type="submission" date="2023-11" db="EMBL/GenBank/DDBJ databases">
        <title>Halocaridina rubra genome assembly.</title>
        <authorList>
            <person name="Smith C."/>
        </authorList>
    </citation>
    <scope>NUCLEOTIDE SEQUENCE [LARGE SCALE GENOMIC DNA]</scope>
    <source>
        <strain evidence="2">EP-1</strain>
        <tissue evidence="2">Whole</tissue>
    </source>
</reference>
<dbReference type="InterPro" id="IPR003599">
    <property type="entry name" value="Ig_sub"/>
</dbReference>
<evidence type="ECO:0000313" key="2">
    <source>
        <dbReference type="EMBL" id="KAK7073296.1"/>
    </source>
</evidence>
<dbReference type="Gene3D" id="2.60.40.10">
    <property type="entry name" value="Immunoglobulins"/>
    <property type="match status" value="2"/>
</dbReference>
<dbReference type="AlphaFoldDB" id="A0AAN8ZYH3"/>
<dbReference type="InterPro" id="IPR003598">
    <property type="entry name" value="Ig_sub2"/>
</dbReference>
<dbReference type="SMART" id="SM00408">
    <property type="entry name" value="IGc2"/>
    <property type="match status" value="1"/>
</dbReference>
<dbReference type="Proteomes" id="UP001381693">
    <property type="component" value="Unassembled WGS sequence"/>
</dbReference>
<dbReference type="InterPro" id="IPR013783">
    <property type="entry name" value="Ig-like_fold"/>
</dbReference>
<proteinExistence type="predicted"/>
<dbReference type="InterPro" id="IPR036179">
    <property type="entry name" value="Ig-like_dom_sf"/>
</dbReference>
<dbReference type="PANTHER" id="PTHR23279">
    <property type="entry name" value="DEFECTIVE PROBOSCIS EXTENSION RESPONSE DPR -RELATED"/>
    <property type="match status" value="1"/>
</dbReference>
<dbReference type="EMBL" id="JAXCGZ010013222">
    <property type="protein sequence ID" value="KAK7073296.1"/>
    <property type="molecule type" value="Genomic_DNA"/>
</dbReference>
<comment type="caution">
    <text evidence="2">The sequence shown here is derived from an EMBL/GenBank/DDBJ whole genome shotgun (WGS) entry which is preliminary data.</text>
</comment>
<gene>
    <name evidence="2" type="ORF">SK128_022737</name>
</gene>
<feature type="domain" description="Ig-like" evidence="1">
    <location>
        <begin position="71"/>
        <end position="177"/>
    </location>
</feature>
<dbReference type="Pfam" id="PF13927">
    <property type="entry name" value="Ig_3"/>
    <property type="match status" value="1"/>
</dbReference>
<accession>A0AAN8ZYH3</accession>
<dbReference type="PANTHER" id="PTHR23279:SF46">
    <property type="entry name" value="DEFECTIVE PROBOSCIS EXTENSION RESPONSE 10, ISOFORM A-RELATED"/>
    <property type="match status" value="1"/>
</dbReference>
<dbReference type="GO" id="GO:0032589">
    <property type="term" value="C:neuron projection membrane"/>
    <property type="evidence" value="ECO:0007669"/>
    <property type="project" value="TreeGrafter"/>
</dbReference>
<evidence type="ECO:0000259" key="1">
    <source>
        <dbReference type="PROSITE" id="PS50835"/>
    </source>
</evidence>
<dbReference type="InterPro" id="IPR037448">
    <property type="entry name" value="Zig-8"/>
</dbReference>
<dbReference type="SMART" id="SM00409">
    <property type="entry name" value="IG"/>
    <property type="match status" value="2"/>
</dbReference>
<protein>
    <recommendedName>
        <fullName evidence="1">Ig-like domain-containing protein</fullName>
    </recommendedName>
</protein>
<name>A0AAN8ZYH3_HALRR</name>
<dbReference type="InterPro" id="IPR007110">
    <property type="entry name" value="Ig-like_dom"/>
</dbReference>
<sequence length="215" mass="23477">MSLINYCLKVWGCTNKTQLQRIQKLQNFAARVAVCNVVARRTGVVWAWDLQIKEANVDDSGVYECQVNTRPKMSHLVTLNVQQGGAVIAGPSEVYVEAGSRLLLTCWVTAPPRPPGPLTWYHGQHPMHAHKDRSGVSLHVAQEGANASARLSLTSVSASDAGNYTCSAEGLAPATVSVFVLQDEEPRAMHHDVGVCNSCSVYLLFLTLFALFLER</sequence>
<organism evidence="2 3">
    <name type="scientific">Halocaridina rubra</name>
    <name type="common">Hawaiian red shrimp</name>
    <dbReference type="NCBI Taxonomy" id="373956"/>
    <lineage>
        <taxon>Eukaryota</taxon>
        <taxon>Metazoa</taxon>
        <taxon>Ecdysozoa</taxon>
        <taxon>Arthropoda</taxon>
        <taxon>Crustacea</taxon>
        <taxon>Multicrustacea</taxon>
        <taxon>Malacostraca</taxon>
        <taxon>Eumalacostraca</taxon>
        <taxon>Eucarida</taxon>
        <taxon>Decapoda</taxon>
        <taxon>Pleocyemata</taxon>
        <taxon>Caridea</taxon>
        <taxon>Atyoidea</taxon>
        <taxon>Atyidae</taxon>
        <taxon>Halocaridina</taxon>
    </lineage>
</organism>
<dbReference type="SUPFAM" id="SSF48726">
    <property type="entry name" value="Immunoglobulin"/>
    <property type="match status" value="2"/>
</dbReference>